<gene>
    <name evidence="1" type="ORF">VPNG_05672</name>
</gene>
<keyword evidence="2" id="KW-1185">Reference proteome</keyword>
<dbReference type="InParanoid" id="A0A423WZZ2"/>
<evidence type="ECO:0000313" key="2">
    <source>
        <dbReference type="Proteomes" id="UP000285146"/>
    </source>
</evidence>
<protein>
    <submittedName>
        <fullName evidence="1">Uncharacterized protein</fullName>
    </submittedName>
</protein>
<dbReference type="OrthoDB" id="407832at2759"/>
<organism evidence="1 2">
    <name type="scientific">Cytospora leucostoma</name>
    <dbReference type="NCBI Taxonomy" id="1230097"/>
    <lineage>
        <taxon>Eukaryota</taxon>
        <taxon>Fungi</taxon>
        <taxon>Dikarya</taxon>
        <taxon>Ascomycota</taxon>
        <taxon>Pezizomycotina</taxon>
        <taxon>Sordariomycetes</taxon>
        <taxon>Sordariomycetidae</taxon>
        <taxon>Diaporthales</taxon>
        <taxon>Cytosporaceae</taxon>
        <taxon>Cytospora</taxon>
    </lineage>
</organism>
<accession>A0A423WZZ2</accession>
<comment type="caution">
    <text evidence="1">The sequence shown here is derived from an EMBL/GenBank/DDBJ whole genome shotgun (WGS) entry which is preliminary data.</text>
</comment>
<proteinExistence type="predicted"/>
<reference evidence="1 2" key="1">
    <citation type="submission" date="2015-09" db="EMBL/GenBank/DDBJ databases">
        <title>Host preference determinants of Valsa canker pathogens revealed by comparative genomics.</title>
        <authorList>
            <person name="Yin Z."/>
            <person name="Huang L."/>
        </authorList>
    </citation>
    <scope>NUCLEOTIDE SEQUENCE [LARGE SCALE GENOMIC DNA]</scope>
    <source>
        <strain evidence="1 2">SXYLt</strain>
    </source>
</reference>
<dbReference type="EMBL" id="LKEB01000032">
    <property type="protein sequence ID" value="ROW09138.1"/>
    <property type="molecule type" value="Genomic_DNA"/>
</dbReference>
<evidence type="ECO:0000313" key="1">
    <source>
        <dbReference type="EMBL" id="ROW09138.1"/>
    </source>
</evidence>
<name>A0A423WZZ2_9PEZI</name>
<sequence>MAFVLRPISVPPRSCASAVRTRASLATTRALSTTPFVVRPSPAEIKEQLLDPRNLEAAVRHIHQDGLVVVEDVVPREHLEFLNAKMVQDARALQALGAGGPFNYNQGNLQQDPPPVAEYFQPSIFTSKVSPSPYNLIKQHPNLADRTTTQIR</sequence>
<dbReference type="AlphaFoldDB" id="A0A423WZZ2"/>
<dbReference type="Proteomes" id="UP000285146">
    <property type="component" value="Unassembled WGS sequence"/>
</dbReference>